<dbReference type="WBParaSite" id="ALUE_0000083101-mRNA-1">
    <property type="protein sequence ID" value="ALUE_0000083101-mRNA-1"/>
    <property type="gene ID" value="ALUE_0000083101"/>
</dbReference>
<organism evidence="1 2">
    <name type="scientific">Ascaris lumbricoides</name>
    <name type="common">Giant roundworm</name>
    <dbReference type="NCBI Taxonomy" id="6252"/>
    <lineage>
        <taxon>Eukaryota</taxon>
        <taxon>Metazoa</taxon>
        <taxon>Ecdysozoa</taxon>
        <taxon>Nematoda</taxon>
        <taxon>Chromadorea</taxon>
        <taxon>Rhabditida</taxon>
        <taxon>Spirurina</taxon>
        <taxon>Ascaridomorpha</taxon>
        <taxon>Ascaridoidea</taxon>
        <taxon>Ascarididae</taxon>
        <taxon>Ascaris</taxon>
    </lineage>
</organism>
<reference evidence="2 3" key="1">
    <citation type="submission" date="2017-02" db="UniProtKB">
        <authorList>
            <consortium name="WormBaseParasite"/>
        </authorList>
    </citation>
    <scope>IDENTIFICATION</scope>
</reference>
<evidence type="ECO:0000313" key="1">
    <source>
        <dbReference type="Proteomes" id="UP000036681"/>
    </source>
</evidence>
<evidence type="ECO:0000313" key="3">
    <source>
        <dbReference type="WBParaSite" id="ALUE_0000141901-mRNA-1"/>
    </source>
</evidence>
<accession>A0A0M3HH36</accession>
<sequence length="73" mass="8229">MVWVKPNYLVLGTTLWVNECANSCFVLQRRKGHGTRGLSSLLVATLDSVFDTRPAPYRILYQNQSDDEQVSIG</sequence>
<name>A0A0M3HH36_ASCLU</name>
<proteinExistence type="predicted"/>
<dbReference type="WBParaSite" id="ALUE_0000141901-mRNA-1">
    <property type="protein sequence ID" value="ALUE_0000141901-mRNA-1"/>
    <property type="gene ID" value="ALUE_0000141901"/>
</dbReference>
<dbReference type="AlphaFoldDB" id="A0A0M3HH36"/>
<dbReference type="PANTHER" id="PTHR47666:SF1">
    <property type="entry name" value="PROTEIN VASCULAR ASSOCIATED DEATH 1, CHLOROPLASTIC"/>
    <property type="match status" value="1"/>
</dbReference>
<keyword evidence="1" id="KW-1185">Reference proteome</keyword>
<dbReference type="Proteomes" id="UP000036681">
    <property type="component" value="Unplaced"/>
</dbReference>
<evidence type="ECO:0000313" key="2">
    <source>
        <dbReference type="WBParaSite" id="ALUE_0000083101-mRNA-1"/>
    </source>
</evidence>
<protein>
    <submittedName>
        <fullName evidence="2 3">Secreted protein</fullName>
    </submittedName>
</protein>
<dbReference type="PANTHER" id="PTHR47666">
    <property type="entry name" value="PROTEIN VASCULAR ASSOCIATED DEATH 1, CHLOROPLASTIC"/>
    <property type="match status" value="1"/>
</dbReference>